<keyword evidence="1" id="KW-0378">Hydrolase</keyword>
<organism evidence="1 2">
    <name type="scientific">Sporanaerobium hydrogeniformans</name>
    <dbReference type="NCBI Taxonomy" id="3072179"/>
    <lineage>
        <taxon>Bacteria</taxon>
        <taxon>Bacillati</taxon>
        <taxon>Bacillota</taxon>
        <taxon>Clostridia</taxon>
        <taxon>Lachnospirales</taxon>
        <taxon>Lachnospiraceae</taxon>
        <taxon>Sporanaerobium</taxon>
    </lineage>
</organism>
<name>A0AC61DFV7_9FIRM</name>
<accession>A0AC61DFV7</accession>
<protein>
    <submittedName>
        <fullName evidence="1">HAD family hydrolase</fullName>
    </submittedName>
</protein>
<comment type="caution">
    <text evidence="1">The sequence shown here is derived from an EMBL/GenBank/DDBJ whole genome shotgun (WGS) entry which is preliminary data.</text>
</comment>
<dbReference type="Proteomes" id="UP000224460">
    <property type="component" value="Unassembled WGS sequence"/>
</dbReference>
<dbReference type="EMBL" id="PEDL01000002">
    <property type="protein sequence ID" value="PHV71571.1"/>
    <property type="molecule type" value="Genomic_DNA"/>
</dbReference>
<sequence length="260" mass="29540">MIKLIATDMDGTLLNAKGELPKDFYDVFKALKERGIQFVVASGRQYATLKRQFGLFSKDMLFIAENGSLVMEGKKELACHPLDKKIARELIKLGQSLDQVHVVLCMKQGAYIERGPDAFIKEVGKYYVQHQVVPDLLAIEGDILKVTYFDFKGAEQNSWPIVAAYKDKVQIAVAGTLWVDMMAKEVNKGRALEDIQKRLHISYEETAVFGDYLNDYEMLQKAYYSYAMENAHEDVKKIARYGAKHHDENGVLDAIQTFLL</sequence>
<gene>
    <name evidence="1" type="ORF">CS063_03110</name>
</gene>
<proteinExistence type="predicted"/>
<evidence type="ECO:0000313" key="2">
    <source>
        <dbReference type="Proteomes" id="UP000224460"/>
    </source>
</evidence>
<keyword evidence="2" id="KW-1185">Reference proteome</keyword>
<reference evidence="1" key="1">
    <citation type="submission" date="2017-10" db="EMBL/GenBank/DDBJ databases">
        <title>Genome sequence of cellulolytic Lachnospiraceae bacterium XHS1971 isolated from hotspring sediment.</title>
        <authorList>
            <person name="Vasudevan G."/>
            <person name="Joshi A.J."/>
            <person name="Hivarkar S."/>
            <person name="Lanjekar V.B."/>
            <person name="Dhakephalkar P.K."/>
            <person name="Dagar S."/>
        </authorList>
    </citation>
    <scope>NUCLEOTIDE SEQUENCE</scope>
    <source>
        <strain evidence="1">XHS1971</strain>
    </source>
</reference>
<evidence type="ECO:0000313" key="1">
    <source>
        <dbReference type="EMBL" id="PHV71571.1"/>
    </source>
</evidence>